<evidence type="ECO:0000313" key="2">
    <source>
        <dbReference type="EMBL" id="VAW94542.1"/>
    </source>
</evidence>
<dbReference type="EMBL" id="UOFV01000024">
    <property type="protein sequence ID" value="VAW94542.1"/>
    <property type="molecule type" value="Genomic_DNA"/>
</dbReference>
<reference evidence="2" key="1">
    <citation type="submission" date="2018-06" db="EMBL/GenBank/DDBJ databases">
        <authorList>
            <person name="Zhirakovskaya E."/>
        </authorList>
    </citation>
    <scope>NUCLEOTIDE SEQUENCE</scope>
</reference>
<accession>A0A3B1A481</accession>
<dbReference type="InterPro" id="IPR001387">
    <property type="entry name" value="Cro/C1-type_HTH"/>
</dbReference>
<dbReference type="Pfam" id="PF13560">
    <property type="entry name" value="HTH_31"/>
    <property type="match status" value="1"/>
</dbReference>
<dbReference type="CDD" id="cd00093">
    <property type="entry name" value="HTH_XRE"/>
    <property type="match status" value="1"/>
</dbReference>
<evidence type="ECO:0000259" key="1">
    <source>
        <dbReference type="PROSITE" id="PS50943"/>
    </source>
</evidence>
<dbReference type="SUPFAM" id="SSF47413">
    <property type="entry name" value="lambda repressor-like DNA-binding domains"/>
    <property type="match status" value="1"/>
</dbReference>
<gene>
    <name evidence="2" type="ORF">MNBD_GAMMA19-272</name>
</gene>
<name>A0A3B1A481_9ZZZZ</name>
<dbReference type="PROSITE" id="PS50943">
    <property type="entry name" value="HTH_CROC1"/>
    <property type="match status" value="1"/>
</dbReference>
<dbReference type="GO" id="GO:0003677">
    <property type="term" value="F:DNA binding"/>
    <property type="evidence" value="ECO:0007669"/>
    <property type="project" value="InterPro"/>
</dbReference>
<sequence length="91" mass="10206">MRLLSIFPYVGTSLCFHTAMNLASKLAENLKALRGEKSVPEFAKKLGISKSTLYRLEGADQNTTLRTIEQLQMRLNCSAADLLDRNSENEE</sequence>
<proteinExistence type="predicted"/>
<dbReference type="Gene3D" id="1.10.260.40">
    <property type="entry name" value="lambda repressor-like DNA-binding domains"/>
    <property type="match status" value="1"/>
</dbReference>
<organism evidence="2">
    <name type="scientific">hydrothermal vent metagenome</name>
    <dbReference type="NCBI Taxonomy" id="652676"/>
    <lineage>
        <taxon>unclassified sequences</taxon>
        <taxon>metagenomes</taxon>
        <taxon>ecological metagenomes</taxon>
    </lineage>
</organism>
<dbReference type="InterPro" id="IPR010982">
    <property type="entry name" value="Lambda_DNA-bd_dom_sf"/>
</dbReference>
<feature type="domain" description="HTH cro/C1-type" evidence="1">
    <location>
        <begin position="30"/>
        <end position="82"/>
    </location>
</feature>
<dbReference type="SMART" id="SM00530">
    <property type="entry name" value="HTH_XRE"/>
    <property type="match status" value="1"/>
</dbReference>
<protein>
    <recommendedName>
        <fullName evidence="1">HTH cro/C1-type domain-containing protein</fullName>
    </recommendedName>
</protein>
<dbReference type="AlphaFoldDB" id="A0A3B1A481"/>